<accession>U4TKY3</accession>
<dbReference type="AlphaFoldDB" id="U4TKY3"/>
<dbReference type="HOGENOM" id="CLU_037618_1_0_9"/>
<dbReference type="InterPro" id="IPR050583">
    <property type="entry name" value="Mycobacterial_A85_antigen"/>
</dbReference>
<feature type="region of interest" description="Disordered" evidence="1">
    <location>
        <begin position="22"/>
        <end position="65"/>
    </location>
</feature>
<gene>
    <name evidence="3" type="ORF">L248_2589</name>
</gene>
<dbReference type="RefSeq" id="WP_022529190.1">
    <property type="nucleotide sequence ID" value="NZ_KI271586.1"/>
</dbReference>
<evidence type="ECO:0000313" key="3">
    <source>
        <dbReference type="EMBL" id="ERL65516.1"/>
    </source>
</evidence>
<sequence>MVVLVIFLALLAGCAPHPTAQHRAVSASTSRPMPRPTRRQQSSARSSSAASAPSPAGTTPAQTASSLQRLTMWSPSLHKTWPYAVYIPAHYDPARRYPVILVLHGMDGDYTNFFQLVDSKTILDTEIAQKGTPALVVFVDGGNDFYINSPAAAMDTAITQDLMGQLQKQFALAAGPDQHVVGGVSMGGYGAMSLAFRHPDVFHAAFGISPAVWRTVPAAAQARMPAFLTNGQWDQARWNAAFPLNLVTPALVRRQPAVYLASAKPDTTVPVANVTSFAAALRARGLTPTVALADSGGHNVAYWRQALPQAYAWSLDQLKK</sequence>
<feature type="chain" id="PRO_5004655554" description="Esterase" evidence="2">
    <location>
        <begin position="21"/>
        <end position="320"/>
    </location>
</feature>
<evidence type="ECO:0000256" key="1">
    <source>
        <dbReference type="SAM" id="MobiDB-lite"/>
    </source>
</evidence>
<protein>
    <recommendedName>
        <fullName evidence="5">Esterase</fullName>
    </recommendedName>
</protein>
<keyword evidence="4" id="KW-1185">Reference proteome</keyword>
<dbReference type="InterPro" id="IPR029058">
    <property type="entry name" value="AB_hydrolase_fold"/>
</dbReference>
<evidence type="ECO:0008006" key="5">
    <source>
        <dbReference type="Google" id="ProtNLM"/>
    </source>
</evidence>
<evidence type="ECO:0000313" key="4">
    <source>
        <dbReference type="Proteomes" id="UP000030647"/>
    </source>
</evidence>
<dbReference type="SUPFAM" id="SSF53474">
    <property type="entry name" value="alpha/beta-Hydrolases"/>
    <property type="match status" value="1"/>
</dbReference>
<organism evidence="3 4">
    <name type="scientific">Schleiferilactobacillus shenzhenensis LY-73</name>
    <dbReference type="NCBI Taxonomy" id="1231336"/>
    <lineage>
        <taxon>Bacteria</taxon>
        <taxon>Bacillati</taxon>
        <taxon>Bacillota</taxon>
        <taxon>Bacilli</taxon>
        <taxon>Lactobacillales</taxon>
        <taxon>Lactobacillaceae</taxon>
        <taxon>Schleiferilactobacillus</taxon>
    </lineage>
</organism>
<feature type="compositionally biased region" description="Low complexity" evidence="1">
    <location>
        <begin position="39"/>
        <end position="65"/>
    </location>
</feature>
<dbReference type="Gene3D" id="3.40.50.1820">
    <property type="entry name" value="alpha/beta hydrolase"/>
    <property type="match status" value="1"/>
</dbReference>
<name>U4TKY3_9LACO</name>
<proteinExistence type="predicted"/>
<evidence type="ECO:0000256" key="2">
    <source>
        <dbReference type="SAM" id="SignalP"/>
    </source>
</evidence>
<dbReference type="PANTHER" id="PTHR48098">
    <property type="entry name" value="ENTEROCHELIN ESTERASE-RELATED"/>
    <property type="match status" value="1"/>
</dbReference>
<dbReference type="InterPro" id="IPR000801">
    <property type="entry name" value="Esterase-like"/>
</dbReference>
<dbReference type="Pfam" id="PF00756">
    <property type="entry name" value="Esterase"/>
    <property type="match status" value="1"/>
</dbReference>
<reference evidence="4" key="1">
    <citation type="journal article" date="2013" name="Genome Announc.">
        <title>Whole-Genome Sequencing of Lactobacillus shenzhenensis Strain LY-73T.</title>
        <authorList>
            <person name="Lin Z."/>
            <person name="Liu Z."/>
            <person name="Yang R."/>
            <person name="Zou Y."/>
            <person name="Wan D."/>
            <person name="Chen J."/>
            <person name="Guo M."/>
            <person name="Zhao J."/>
            <person name="Fang C."/>
            <person name="Yang R."/>
            <person name="Liu F."/>
        </authorList>
    </citation>
    <scope>NUCLEOTIDE SEQUENCE [LARGE SCALE GENOMIC DNA]</scope>
    <source>
        <strain evidence="4">LY-73</strain>
    </source>
</reference>
<feature type="signal peptide" evidence="2">
    <location>
        <begin position="1"/>
        <end position="20"/>
    </location>
</feature>
<dbReference type="Proteomes" id="UP000030647">
    <property type="component" value="Unassembled WGS sequence"/>
</dbReference>
<dbReference type="eggNOG" id="COG0627">
    <property type="taxonomic scope" value="Bacteria"/>
</dbReference>
<dbReference type="STRING" id="1231336.L248_2589"/>
<keyword evidence="2" id="KW-0732">Signal</keyword>
<dbReference type="EMBL" id="KI271586">
    <property type="protein sequence ID" value="ERL65516.1"/>
    <property type="molecule type" value="Genomic_DNA"/>
</dbReference>